<keyword evidence="2 11" id="KW-0813">Transport</keyword>
<keyword evidence="5 11" id="KW-0812">Transmembrane</keyword>
<keyword evidence="14" id="KW-1185">Reference proteome</keyword>
<dbReference type="SUPFAM" id="SSF56935">
    <property type="entry name" value="Porins"/>
    <property type="match status" value="1"/>
</dbReference>
<keyword evidence="3 11" id="KW-1134">Transmembrane beta strand</keyword>
<evidence type="ECO:0000256" key="8">
    <source>
        <dbReference type="ARBA" id="ARBA00023077"/>
    </source>
</evidence>
<accession>A0A1G7EXP5</accession>
<evidence type="ECO:0000313" key="13">
    <source>
        <dbReference type="EMBL" id="SDE68434.1"/>
    </source>
</evidence>
<dbReference type="RefSeq" id="WP_068303300.1">
    <property type="nucleotide sequence ID" value="NZ_FNAK01000009.1"/>
</dbReference>
<gene>
    <name evidence="13" type="ORF">SAMN04488071_3531</name>
</gene>
<evidence type="ECO:0000256" key="6">
    <source>
        <dbReference type="ARBA" id="ARBA00023004"/>
    </source>
</evidence>
<evidence type="ECO:0000256" key="3">
    <source>
        <dbReference type="ARBA" id="ARBA00022452"/>
    </source>
</evidence>
<comment type="subcellular location">
    <subcellularLocation>
        <location evidence="1 11">Cell outer membrane</location>
        <topology evidence="1 11">Multi-pass membrane protein</topology>
    </subcellularLocation>
</comment>
<dbReference type="PROSITE" id="PS52016">
    <property type="entry name" value="TONB_DEPENDENT_REC_3"/>
    <property type="match status" value="1"/>
</dbReference>
<dbReference type="InterPro" id="IPR000531">
    <property type="entry name" value="Beta-barrel_TonB"/>
</dbReference>
<dbReference type="PANTHER" id="PTHR32552">
    <property type="entry name" value="FERRICHROME IRON RECEPTOR-RELATED"/>
    <property type="match status" value="1"/>
</dbReference>
<name>A0A1G7EXP5_9PROT</name>
<evidence type="ECO:0000259" key="12">
    <source>
        <dbReference type="Pfam" id="PF00593"/>
    </source>
</evidence>
<dbReference type="STRING" id="637679.GCA_001550055_01503"/>
<dbReference type="Pfam" id="PF00593">
    <property type="entry name" value="TonB_dep_Rec_b-barrel"/>
    <property type="match status" value="1"/>
</dbReference>
<dbReference type="Proteomes" id="UP000183685">
    <property type="component" value="Unassembled WGS sequence"/>
</dbReference>
<evidence type="ECO:0000256" key="9">
    <source>
        <dbReference type="ARBA" id="ARBA00023136"/>
    </source>
</evidence>
<organism evidence="13 14">
    <name type="scientific">Kordiimonas lacus</name>
    <dbReference type="NCBI Taxonomy" id="637679"/>
    <lineage>
        <taxon>Bacteria</taxon>
        <taxon>Pseudomonadati</taxon>
        <taxon>Pseudomonadota</taxon>
        <taxon>Alphaproteobacteria</taxon>
        <taxon>Kordiimonadales</taxon>
        <taxon>Kordiimonadaceae</taxon>
        <taxon>Kordiimonas</taxon>
    </lineage>
</organism>
<reference evidence="13 14" key="1">
    <citation type="submission" date="2016-10" db="EMBL/GenBank/DDBJ databases">
        <authorList>
            <person name="de Groot N.N."/>
        </authorList>
    </citation>
    <scope>NUCLEOTIDE SEQUENCE [LARGE SCALE GENOMIC DNA]</scope>
    <source>
        <strain evidence="13 14">CGMCC 1.9109</strain>
    </source>
</reference>
<sequence>MPPLVEGKLLTKAVVAYNGRDGYATNSVTGEDDGDKEALSARFAVRAHLSDRFMFDLNADISDDDSDTSRTPNRETSVFGVVPASDEPFEVDADFNDLNRLKTKGISGVATYDVSDSMTLKSVTAYRTMNYDTHLDLDATALAFLGVFVDEDQKQFSQEFQLSYEADSGLSFVGGLYHLREHDITMSGIFGPAIAFITNSVNDQINRSYAAYGQADIPVTDKLTLTAGLRFTYEEKEFTRVQEFFGADTPLVPEIGQGLRVTDVVVEENWNNLSPKVGMNYQLDDDHMLYASASKGFKSGGFDGRSNSDTEAVPYDPETLWAFEVGSKNTLAGGKATLNIAAFYNDYKNLQLSSFTADEGGAFQALFTNAGAATIKGVELELAARPIPALNLQASVSYTDAQYDEYIGEGGVDISDERHLVNAPEWTLFAAVDYDIDLANGASILLHGDAAYRSKTYPTVSSSEILAEDGYGLLNARVAYEAASGSWSLYAGVKNITDTRYRTHGFDLSASLGFQMGYYGAPRTWAAGLEFRF</sequence>
<keyword evidence="9 11" id="KW-0472">Membrane</keyword>
<proteinExistence type="inferred from homology"/>
<evidence type="ECO:0000256" key="11">
    <source>
        <dbReference type="PROSITE-ProRule" id="PRU01360"/>
    </source>
</evidence>
<evidence type="ECO:0000256" key="2">
    <source>
        <dbReference type="ARBA" id="ARBA00022448"/>
    </source>
</evidence>
<dbReference type="EMBL" id="FNAK01000009">
    <property type="protein sequence ID" value="SDE68434.1"/>
    <property type="molecule type" value="Genomic_DNA"/>
</dbReference>
<keyword evidence="10 11" id="KW-0998">Cell outer membrane</keyword>
<evidence type="ECO:0000256" key="5">
    <source>
        <dbReference type="ARBA" id="ARBA00022692"/>
    </source>
</evidence>
<dbReference type="GO" id="GO:0006826">
    <property type="term" value="P:iron ion transport"/>
    <property type="evidence" value="ECO:0007669"/>
    <property type="project" value="UniProtKB-KW"/>
</dbReference>
<evidence type="ECO:0000313" key="14">
    <source>
        <dbReference type="Proteomes" id="UP000183685"/>
    </source>
</evidence>
<keyword evidence="8" id="KW-0798">TonB box</keyword>
<keyword evidence="7" id="KW-0406">Ion transport</keyword>
<protein>
    <submittedName>
        <fullName evidence="13">Iron complex outermembrane recepter protein</fullName>
    </submittedName>
</protein>
<dbReference type="InterPro" id="IPR039426">
    <property type="entry name" value="TonB-dep_rcpt-like"/>
</dbReference>
<comment type="similarity">
    <text evidence="11">Belongs to the TonB-dependent receptor family.</text>
</comment>
<dbReference type="PANTHER" id="PTHR32552:SF81">
    <property type="entry name" value="TONB-DEPENDENT OUTER MEMBRANE RECEPTOR"/>
    <property type="match status" value="1"/>
</dbReference>
<feature type="domain" description="TonB-dependent receptor-like beta-barrel" evidence="12">
    <location>
        <begin position="64"/>
        <end position="496"/>
    </location>
</feature>
<evidence type="ECO:0000256" key="4">
    <source>
        <dbReference type="ARBA" id="ARBA00022496"/>
    </source>
</evidence>
<dbReference type="AlphaFoldDB" id="A0A1G7EXP5"/>
<evidence type="ECO:0000256" key="10">
    <source>
        <dbReference type="ARBA" id="ARBA00023237"/>
    </source>
</evidence>
<evidence type="ECO:0000256" key="7">
    <source>
        <dbReference type="ARBA" id="ARBA00023065"/>
    </source>
</evidence>
<dbReference type="Gene3D" id="2.40.170.20">
    <property type="entry name" value="TonB-dependent receptor, beta-barrel domain"/>
    <property type="match status" value="1"/>
</dbReference>
<keyword evidence="4" id="KW-0410">Iron transport</keyword>
<dbReference type="GO" id="GO:0009279">
    <property type="term" value="C:cell outer membrane"/>
    <property type="evidence" value="ECO:0007669"/>
    <property type="project" value="UniProtKB-SubCell"/>
</dbReference>
<dbReference type="InterPro" id="IPR036942">
    <property type="entry name" value="Beta-barrel_TonB_sf"/>
</dbReference>
<evidence type="ECO:0000256" key="1">
    <source>
        <dbReference type="ARBA" id="ARBA00004571"/>
    </source>
</evidence>
<keyword evidence="6" id="KW-0408">Iron</keyword>